<protein>
    <submittedName>
        <fullName evidence="2">Uncharacterized protein</fullName>
    </submittedName>
</protein>
<evidence type="ECO:0000313" key="3">
    <source>
        <dbReference type="Proteomes" id="UP001381693"/>
    </source>
</evidence>
<feature type="transmembrane region" description="Helical" evidence="1">
    <location>
        <begin position="192"/>
        <end position="212"/>
    </location>
</feature>
<organism evidence="2 3">
    <name type="scientific">Halocaridina rubra</name>
    <name type="common">Hawaiian red shrimp</name>
    <dbReference type="NCBI Taxonomy" id="373956"/>
    <lineage>
        <taxon>Eukaryota</taxon>
        <taxon>Metazoa</taxon>
        <taxon>Ecdysozoa</taxon>
        <taxon>Arthropoda</taxon>
        <taxon>Crustacea</taxon>
        <taxon>Multicrustacea</taxon>
        <taxon>Malacostraca</taxon>
        <taxon>Eumalacostraca</taxon>
        <taxon>Eucarida</taxon>
        <taxon>Decapoda</taxon>
        <taxon>Pleocyemata</taxon>
        <taxon>Caridea</taxon>
        <taxon>Atyoidea</taxon>
        <taxon>Atyidae</taxon>
        <taxon>Halocaridina</taxon>
    </lineage>
</organism>
<keyword evidence="3" id="KW-1185">Reference proteome</keyword>
<evidence type="ECO:0000313" key="2">
    <source>
        <dbReference type="EMBL" id="KAK7081961.1"/>
    </source>
</evidence>
<feature type="transmembrane region" description="Helical" evidence="1">
    <location>
        <begin position="79"/>
        <end position="98"/>
    </location>
</feature>
<name>A0AAN8XD44_HALRR</name>
<dbReference type="EMBL" id="JAXCGZ010004316">
    <property type="protein sequence ID" value="KAK7081961.1"/>
    <property type="molecule type" value="Genomic_DNA"/>
</dbReference>
<reference evidence="2 3" key="1">
    <citation type="submission" date="2023-11" db="EMBL/GenBank/DDBJ databases">
        <title>Halocaridina rubra genome assembly.</title>
        <authorList>
            <person name="Smith C."/>
        </authorList>
    </citation>
    <scope>NUCLEOTIDE SEQUENCE [LARGE SCALE GENOMIC DNA]</scope>
    <source>
        <strain evidence="2">EP-1</strain>
        <tissue evidence="2">Whole</tissue>
    </source>
</reference>
<keyword evidence="1" id="KW-1133">Transmembrane helix</keyword>
<keyword evidence="1" id="KW-0812">Transmembrane</keyword>
<dbReference type="Proteomes" id="UP001381693">
    <property type="component" value="Unassembled WGS sequence"/>
</dbReference>
<accession>A0AAN8XD44</accession>
<dbReference type="AlphaFoldDB" id="A0AAN8XD44"/>
<sequence>MITSHIIWCNGIVLIMWYTFFTGKRLHHICCSTFKLWNAGDISRQSRIGWKNLLLLAVVIADITGLVLMTNAKLGHGDLYIFCRIVGQLYIFLAPLLFSSFMELYSDILGYVSSLLEECNPKCSAELFTINSIVLDDVEPDQVFSVGMTNTLIHQAFDFTHEKSEEFVTCRLDKAKKFALATKEGAMALIKYFGPLIIIVTTILIISLLAPMINLLFKSTDEEVQFRIAFTIMNGANLMLLLEAPSSFKKEREHCLAVARRLQFHEERRKDQVCMKTYPV</sequence>
<keyword evidence="1" id="KW-0472">Membrane</keyword>
<comment type="caution">
    <text evidence="2">The sequence shown here is derived from an EMBL/GenBank/DDBJ whole genome shotgun (WGS) entry which is preliminary data.</text>
</comment>
<feature type="transmembrane region" description="Helical" evidence="1">
    <location>
        <begin position="53"/>
        <end position="73"/>
    </location>
</feature>
<proteinExistence type="predicted"/>
<evidence type="ECO:0000256" key="1">
    <source>
        <dbReference type="SAM" id="Phobius"/>
    </source>
</evidence>
<gene>
    <name evidence="2" type="ORF">SK128_011777</name>
</gene>